<comment type="caution">
    <text evidence="1">The sequence shown here is derived from an EMBL/GenBank/DDBJ whole genome shotgun (WGS) entry which is preliminary data.</text>
</comment>
<sequence length="740" mass="82744">MLKILALPSITGAVRKTNFQRNDSREWGHYRRLVLRGSTGGENERDALILCTVDVQLSVVWFGIPLSAGYWRHHVGGSLRIEKRIRVVVQHGVQTRDMMSFLAGIQTWSERHKETVYALKRDQMKGFDYLAPEGCYDAVQAYGLPLPIIDLYHAAQLDTKCRIRTYFGPTSPIIVNGVTKQGGPASPLKAIYTTSLGHRFLDDVAAQDVDRLLITTSNALKADPHLRDDSLQVLVTMVEATDDSFLFAKSLRAARVFCLHMERIQFAYGWLTQWRKTFAYILNDKDPNPPAQISFPSVTIEPGVDPWIVKNYEVPVVRMGLDFLNAKVDNPGVRYAELKDIVDAFTFPRLTGRLPITLLRKMVAQNIVSRCRALFSLQPIKQADAEALDVRISSRIHGILGMPFAPSSKILTLPVSQRGLGFPSISRINAGIAVDGIARNLNHHITAYRSMARITLAEWTCDINGCGANNPDGNTLWTMRSKNIRTLADLGYWRNGNTGGLIFEVDWTVRRAGNWTTAQKINWSKIADTLQSMYAGWLFDGPEDLLASREDRRYWAEESIRNLISWSNLQPSPTPVGSQTWGTDGSMIPASASLCESRRVTAAVTGPLTLVVQLSGRNLSILHGELMGHVLALVLRKDSKGNAVPILYSDHQNSVELIGDIQNHISQDSRLRGMNGRSYYRWILTLVREGRVNMMYTRGHSAELSIPAQLNREADHYASGSQKFPHLVPLAPIPTFTMDT</sequence>
<reference evidence="1" key="1">
    <citation type="submission" date="2023-03" db="EMBL/GenBank/DDBJ databases">
        <title>Massive genome expansion in bonnet fungi (Mycena s.s.) driven by repeated elements and novel gene families across ecological guilds.</title>
        <authorList>
            <consortium name="Lawrence Berkeley National Laboratory"/>
            <person name="Harder C.B."/>
            <person name="Miyauchi S."/>
            <person name="Viragh M."/>
            <person name="Kuo A."/>
            <person name="Thoen E."/>
            <person name="Andreopoulos B."/>
            <person name="Lu D."/>
            <person name="Skrede I."/>
            <person name="Drula E."/>
            <person name="Henrissat B."/>
            <person name="Morin E."/>
            <person name="Kohler A."/>
            <person name="Barry K."/>
            <person name="LaButti K."/>
            <person name="Morin E."/>
            <person name="Salamov A."/>
            <person name="Lipzen A."/>
            <person name="Mereny Z."/>
            <person name="Hegedus B."/>
            <person name="Baldrian P."/>
            <person name="Stursova M."/>
            <person name="Weitz H."/>
            <person name="Taylor A."/>
            <person name="Grigoriev I.V."/>
            <person name="Nagy L.G."/>
            <person name="Martin F."/>
            <person name="Kauserud H."/>
        </authorList>
    </citation>
    <scope>NUCLEOTIDE SEQUENCE</scope>
    <source>
        <strain evidence="1">CBHHK002</strain>
    </source>
</reference>
<accession>A0AAD7EDX0</accession>
<keyword evidence="2" id="KW-1185">Reference proteome</keyword>
<protein>
    <submittedName>
        <fullName evidence="1">Uncharacterized protein</fullName>
    </submittedName>
</protein>
<dbReference type="AlphaFoldDB" id="A0AAD7EDX0"/>
<name>A0AAD7EDX0_9AGAR</name>
<dbReference type="Proteomes" id="UP001218218">
    <property type="component" value="Unassembled WGS sequence"/>
</dbReference>
<evidence type="ECO:0000313" key="1">
    <source>
        <dbReference type="EMBL" id="KAJ7314774.1"/>
    </source>
</evidence>
<gene>
    <name evidence="1" type="ORF">DFH08DRAFT_1040952</name>
</gene>
<dbReference type="EMBL" id="JARIHO010000065">
    <property type="protein sequence ID" value="KAJ7314774.1"/>
    <property type="molecule type" value="Genomic_DNA"/>
</dbReference>
<organism evidence="1 2">
    <name type="scientific">Mycena albidolilacea</name>
    <dbReference type="NCBI Taxonomy" id="1033008"/>
    <lineage>
        <taxon>Eukaryota</taxon>
        <taxon>Fungi</taxon>
        <taxon>Dikarya</taxon>
        <taxon>Basidiomycota</taxon>
        <taxon>Agaricomycotina</taxon>
        <taxon>Agaricomycetes</taxon>
        <taxon>Agaricomycetidae</taxon>
        <taxon>Agaricales</taxon>
        <taxon>Marasmiineae</taxon>
        <taxon>Mycenaceae</taxon>
        <taxon>Mycena</taxon>
    </lineage>
</organism>
<proteinExistence type="predicted"/>
<evidence type="ECO:0000313" key="2">
    <source>
        <dbReference type="Proteomes" id="UP001218218"/>
    </source>
</evidence>